<dbReference type="KEGG" id="kphy:AOZ06_46930"/>
<evidence type="ECO:0000313" key="12">
    <source>
        <dbReference type="EMBL" id="ALG15590.1"/>
    </source>
</evidence>
<evidence type="ECO:0000313" key="13">
    <source>
        <dbReference type="Proteomes" id="UP000063699"/>
    </source>
</evidence>
<feature type="transmembrane region" description="Helical" evidence="10">
    <location>
        <begin position="224"/>
        <end position="243"/>
    </location>
</feature>
<keyword evidence="7" id="KW-0059">Arsenical resistance</keyword>
<dbReference type="PANTHER" id="PTHR43302:SF5">
    <property type="entry name" value="TRANSPORTER ARSB-RELATED"/>
    <property type="match status" value="1"/>
</dbReference>
<feature type="transmembrane region" description="Helical" evidence="10">
    <location>
        <begin position="185"/>
        <end position="203"/>
    </location>
</feature>
<comment type="subcellular location">
    <subcellularLocation>
        <location evidence="1">Cell membrane</location>
        <topology evidence="1">Multi-pass membrane protein</topology>
    </subcellularLocation>
</comment>
<evidence type="ECO:0000256" key="6">
    <source>
        <dbReference type="ARBA" id="ARBA00022692"/>
    </source>
</evidence>
<keyword evidence="9 10" id="KW-0472">Membrane</keyword>
<sequence length="415" mass="43749">MDDAAEDDQPPTDPPPTARGSWWRKLHILDWIALGLLLIGCLCVLSGALPVADARASIVRLVPLLLFLGSVIILAELTAAAEVFDVIATRLSIIGRGRYPLLFLLCVTLASITTIALNLDTTAVLLTPVILALAAALNISPLPLAMTTVWLSNTASLLLPVSNLTNLLAADRVALSPSQFAGQMWAPQLASIIVTAACLWIWYWRRGRRGGQLRYELPQRRVPADRPLFVVAAAACLVFVIGILVGVPIGIASSISAGVLLIAFLVRNRSRLGLRLIPWRLLVFVIGLFLVIDTLGKHGLGDLIQSVVGADDGALGAARAAGAGAGLSNLVNNLPAYVAGEAIIPPDNHLQLLALLIGTNVGPVITPWASLATLLWYERCHAAGVRVPLGRFMWTGAILAVTALAASVGVLLVAG</sequence>
<dbReference type="PANTHER" id="PTHR43302">
    <property type="entry name" value="TRANSPORTER ARSB-RELATED"/>
    <property type="match status" value="1"/>
</dbReference>
<dbReference type="PRINTS" id="PR00758">
    <property type="entry name" value="ARSENICPUMP"/>
</dbReference>
<dbReference type="GO" id="GO:0015105">
    <property type="term" value="F:arsenite transmembrane transporter activity"/>
    <property type="evidence" value="ECO:0007669"/>
    <property type="project" value="InterPro"/>
</dbReference>
<feature type="transmembrane region" description="Helical" evidence="10">
    <location>
        <begin position="99"/>
        <end position="117"/>
    </location>
</feature>
<keyword evidence="13" id="KW-1185">Reference proteome</keyword>
<evidence type="ECO:0000256" key="8">
    <source>
        <dbReference type="ARBA" id="ARBA00022989"/>
    </source>
</evidence>
<feature type="transmembrane region" description="Helical" evidence="10">
    <location>
        <begin position="389"/>
        <end position="414"/>
    </location>
</feature>
<feature type="transmembrane region" description="Helical" evidence="10">
    <location>
        <begin position="352"/>
        <end position="377"/>
    </location>
</feature>
<feature type="transmembrane region" description="Helical" evidence="10">
    <location>
        <begin position="278"/>
        <end position="296"/>
    </location>
</feature>
<proteinExistence type="inferred from homology"/>
<evidence type="ECO:0000256" key="4">
    <source>
        <dbReference type="ARBA" id="ARBA00022448"/>
    </source>
</evidence>
<feature type="transmembrane region" description="Helical" evidence="10">
    <location>
        <begin position="64"/>
        <end position="87"/>
    </location>
</feature>
<evidence type="ECO:0000256" key="2">
    <source>
        <dbReference type="ARBA" id="ARBA00006433"/>
    </source>
</evidence>
<dbReference type="Proteomes" id="UP000063699">
    <property type="component" value="Chromosome"/>
</dbReference>
<keyword evidence="6 10" id="KW-0812">Transmembrane</keyword>
<dbReference type="GO" id="GO:0046685">
    <property type="term" value="P:response to arsenic-containing substance"/>
    <property type="evidence" value="ECO:0007669"/>
    <property type="project" value="UniProtKB-KW"/>
</dbReference>
<name>A0A0N9IK91_9PSEU</name>
<keyword evidence="5" id="KW-1003">Cell membrane</keyword>
<feature type="transmembrane region" description="Helical" evidence="10">
    <location>
        <begin position="123"/>
        <end position="140"/>
    </location>
</feature>
<dbReference type="AlphaFoldDB" id="A0A0N9IK91"/>
<dbReference type="InterPro" id="IPR000802">
    <property type="entry name" value="Arsenical_pump_ArsB"/>
</dbReference>
<evidence type="ECO:0000256" key="5">
    <source>
        <dbReference type="ARBA" id="ARBA00022475"/>
    </source>
</evidence>
<dbReference type="STRING" id="860235.AOZ06_46930"/>
<dbReference type="EMBL" id="CP012752">
    <property type="protein sequence ID" value="ALG15590.1"/>
    <property type="molecule type" value="Genomic_DNA"/>
</dbReference>
<evidence type="ECO:0000256" key="3">
    <source>
        <dbReference type="ARBA" id="ARBA00009843"/>
    </source>
</evidence>
<evidence type="ECO:0000256" key="9">
    <source>
        <dbReference type="ARBA" id="ARBA00023136"/>
    </source>
</evidence>
<feature type="domain" description="Citrate transporter-like" evidence="11">
    <location>
        <begin position="33"/>
        <end position="339"/>
    </location>
</feature>
<keyword evidence="4" id="KW-0813">Transport</keyword>
<keyword evidence="8 10" id="KW-1133">Transmembrane helix</keyword>
<evidence type="ECO:0000259" key="11">
    <source>
        <dbReference type="Pfam" id="PF03600"/>
    </source>
</evidence>
<organism evidence="12 13">
    <name type="scientific">Kibdelosporangium phytohabitans</name>
    <dbReference type="NCBI Taxonomy" id="860235"/>
    <lineage>
        <taxon>Bacteria</taxon>
        <taxon>Bacillati</taxon>
        <taxon>Actinomycetota</taxon>
        <taxon>Actinomycetes</taxon>
        <taxon>Pseudonocardiales</taxon>
        <taxon>Pseudonocardiaceae</taxon>
        <taxon>Kibdelosporangium</taxon>
    </lineage>
</organism>
<accession>A0A0N9IK91</accession>
<evidence type="ECO:0000256" key="7">
    <source>
        <dbReference type="ARBA" id="ARBA00022849"/>
    </source>
</evidence>
<reference evidence="12 13" key="1">
    <citation type="submission" date="2015-07" db="EMBL/GenBank/DDBJ databases">
        <title>Genome sequencing of Kibdelosporangium phytohabitans.</title>
        <authorList>
            <person name="Qin S."/>
            <person name="Xing K."/>
        </authorList>
    </citation>
    <scope>NUCLEOTIDE SEQUENCE [LARGE SCALE GENOMIC DNA]</scope>
    <source>
        <strain evidence="12 13">KLBMP1111</strain>
    </source>
</reference>
<gene>
    <name evidence="12" type="ORF">AOZ06_46930</name>
</gene>
<feature type="transmembrane region" description="Helical" evidence="10">
    <location>
        <begin position="28"/>
        <end position="52"/>
    </location>
</feature>
<protein>
    <submittedName>
        <fullName evidence="12">Arsenic transporter</fullName>
    </submittedName>
</protein>
<dbReference type="GO" id="GO:0005886">
    <property type="term" value="C:plasma membrane"/>
    <property type="evidence" value="ECO:0007669"/>
    <property type="project" value="UniProtKB-SubCell"/>
</dbReference>
<dbReference type="Pfam" id="PF03600">
    <property type="entry name" value="CitMHS"/>
    <property type="match status" value="1"/>
</dbReference>
<comment type="similarity">
    <text evidence="3">Belongs to the CitM (TC 2.A.11) transporter family.</text>
</comment>
<evidence type="ECO:0000256" key="10">
    <source>
        <dbReference type="SAM" id="Phobius"/>
    </source>
</evidence>
<evidence type="ECO:0000256" key="1">
    <source>
        <dbReference type="ARBA" id="ARBA00004651"/>
    </source>
</evidence>
<feature type="transmembrane region" description="Helical" evidence="10">
    <location>
        <begin position="249"/>
        <end position="266"/>
    </location>
</feature>
<comment type="similarity">
    <text evidence="2">Belongs to the ArsB family.</text>
</comment>
<dbReference type="InterPro" id="IPR004680">
    <property type="entry name" value="Cit_transptr-like_dom"/>
</dbReference>